<dbReference type="GO" id="GO:0019346">
    <property type="term" value="P:transsulfuration"/>
    <property type="evidence" value="ECO:0007669"/>
    <property type="project" value="InterPro"/>
</dbReference>
<evidence type="ECO:0000256" key="4">
    <source>
        <dbReference type="ARBA" id="ARBA00047199"/>
    </source>
</evidence>
<dbReference type="PANTHER" id="PTHR11808:SF80">
    <property type="entry name" value="CYSTATHIONINE GAMMA-LYASE"/>
    <property type="match status" value="1"/>
</dbReference>
<feature type="modified residue" description="N6-(pyridoxal phosphate)lysine" evidence="7">
    <location>
        <position position="206"/>
    </location>
</feature>
<evidence type="ECO:0000256" key="6">
    <source>
        <dbReference type="ARBA" id="ARBA00052699"/>
    </source>
</evidence>
<comment type="catalytic activity">
    <reaction evidence="6">
        <text>L-methionine + H2O = methanethiol + 2-oxobutanoate + NH4(+)</text>
        <dbReference type="Rhea" id="RHEA:23800"/>
        <dbReference type="ChEBI" id="CHEBI:15377"/>
        <dbReference type="ChEBI" id="CHEBI:16007"/>
        <dbReference type="ChEBI" id="CHEBI:16763"/>
        <dbReference type="ChEBI" id="CHEBI:28938"/>
        <dbReference type="ChEBI" id="CHEBI:57844"/>
        <dbReference type="EC" id="4.4.1.11"/>
    </reaction>
    <physiologicalReaction direction="left-to-right" evidence="6">
        <dbReference type="Rhea" id="RHEA:23801"/>
    </physiologicalReaction>
</comment>
<dbReference type="FunFam" id="3.40.640.10:FF:000046">
    <property type="entry name" value="Cystathionine gamma-lyase"/>
    <property type="match status" value="1"/>
</dbReference>
<evidence type="ECO:0000256" key="2">
    <source>
        <dbReference type="ARBA" id="ARBA00022898"/>
    </source>
</evidence>
<comment type="catalytic activity">
    <reaction evidence="5">
        <text>L-homocysteine + H2O = 2-oxobutanoate + hydrogen sulfide + NH4(+) + H(+)</text>
        <dbReference type="Rhea" id="RHEA:14501"/>
        <dbReference type="ChEBI" id="CHEBI:15377"/>
        <dbReference type="ChEBI" id="CHEBI:15378"/>
        <dbReference type="ChEBI" id="CHEBI:16763"/>
        <dbReference type="ChEBI" id="CHEBI:28938"/>
        <dbReference type="ChEBI" id="CHEBI:29919"/>
        <dbReference type="ChEBI" id="CHEBI:58199"/>
        <dbReference type="EC" id="4.4.1.2"/>
    </reaction>
    <physiologicalReaction direction="left-to-right" evidence="5">
        <dbReference type="Rhea" id="RHEA:14502"/>
    </physiologicalReaction>
</comment>
<evidence type="ECO:0000256" key="1">
    <source>
        <dbReference type="ARBA" id="ARBA00001933"/>
    </source>
</evidence>
<dbReference type="CDD" id="cd00614">
    <property type="entry name" value="CGS_like"/>
    <property type="match status" value="1"/>
</dbReference>
<dbReference type="Gene3D" id="3.90.1150.10">
    <property type="entry name" value="Aspartate Aminotransferase, domain 1"/>
    <property type="match status" value="1"/>
</dbReference>
<comment type="similarity">
    <text evidence="8">Belongs to the trans-sulfuration enzymes family.</text>
</comment>
<evidence type="ECO:0000256" key="5">
    <source>
        <dbReference type="ARBA" id="ARBA00048780"/>
    </source>
</evidence>
<dbReference type="Proteomes" id="UP000553776">
    <property type="component" value="Unassembled WGS sequence"/>
</dbReference>
<dbReference type="InterPro" id="IPR015422">
    <property type="entry name" value="PyrdxlP-dep_Trfase_small"/>
</dbReference>
<dbReference type="RefSeq" id="WP_185136693.1">
    <property type="nucleotide sequence ID" value="NZ_JACJVR010000057.1"/>
</dbReference>
<dbReference type="EC" id="4.4.1.2" evidence="3"/>
<accession>A0A841TW03</accession>
<comment type="cofactor">
    <cofactor evidence="1 8">
        <name>pyridoxal 5'-phosphate</name>
        <dbReference type="ChEBI" id="CHEBI:597326"/>
    </cofactor>
</comment>
<dbReference type="GO" id="GO:0030170">
    <property type="term" value="F:pyridoxal phosphate binding"/>
    <property type="evidence" value="ECO:0007669"/>
    <property type="project" value="InterPro"/>
</dbReference>
<keyword evidence="10" id="KW-1185">Reference proteome</keyword>
<comment type="caution">
    <text evidence="9">The sequence shown here is derived from an EMBL/GenBank/DDBJ whole genome shotgun (WGS) entry which is preliminary data.</text>
</comment>
<keyword evidence="9" id="KW-0032">Aminotransferase</keyword>
<dbReference type="Pfam" id="PF01053">
    <property type="entry name" value="Cys_Met_Meta_PP"/>
    <property type="match status" value="1"/>
</dbReference>
<gene>
    <name evidence="9" type="ORF">H7B90_14960</name>
</gene>
<dbReference type="InterPro" id="IPR015424">
    <property type="entry name" value="PyrdxlP-dep_Trfase"/>
</dbReference>
<proteinExistence type="inferred from homology"/>
<dbReference type="PANTHER" id="PTHR11808">
    <property type="entry name" value="TRANS-SULFURATION ENZYME FAMILY MEMBER"/>
    <property type="match status" value="1"/>
</dbReference>
<dbReference type="GO" id="GO:0047982">
    <property type="term" value="F:homocysteine desulfhydrase activity"/>
    <property type="evidence" value="ECO:0007669"/>
    <property type="project" value="UniProtKB-EC"/>
</dbReference>
<name>A0A841TW03_9BACL</name>
<dbReference type="PIRSF" id="PIRSF001434">
    <property type="entry name" value="CGS"/>
    <property type="match status" value="1"/>
</dbReference>
<dbReference type="AlphaFoldDB" id="A0A841TW03"/>
<evidence type="ECO:0000313" key="10">
    <source>
        <dbReference type="Proteomes" id="UP000553776"/>
    </source>
</evidence>
<keyword evidence="2 7" id="KW-0663">Pyridoxal phosphate</keyword>
<dbReference type="SUPFAM" id="SSF53383">
    <property type="entry name" value="PLP-dependent transferases"/>
    <property type="match status" value="1"/>
</dbReference>
<keyword evidence="9" id="KW-0808">Transferase</keyword>
<dbReference type="EMBL" id="JACJVR010000057">
    <property type="protein sequence ID" value="MBB6692707.1"/>
    <property type="molecule type" value="Genomic_DNA"/>
</dbReference>
<evidence type="ECO:0000256" key="7">
    <source>
        <dbReference type="PIRSR" id="PIRSR001434-2"/>
    </source>
</evidence>
<evidence type="ECO:0000256" key="8">
    <source>
        <dbReference type="RuleBase" id="RU362118"/>
    </source>
</evidence>
<organism evidence="9 10">
    <name type="scientific">Cohnella xylanilytica</name>
    <dbReference type="NCBI Taxonomy" id="557555"/>
    <lineage>
        <taxon>Bacteria</taxon>
        <taxon>Bacillati</taxon>
        <taxon>Bacillota</taxon>
        <taxon>Bacilli</taxon>
        <taxon>Bacillales</taxon>
        <taxon>Paenibacillaceae</taxon>
        <taxon>Cohnella</taxon>
    </lineage>
</organism>
<dbReference type="GO" id="GO:0005737">
    <property type="term" value="C:cytoplasm"/>
    <property type="evidence" value="ECO:0007669"/>
    <property type="project" value="TreeGrafter"/>
</dbReference>
<evidence type="ECO:0000313" key="9">
    <source>
        <dbReference type="EMBL" id="MBB6692707.1"/>
    </source>
</evidence>
<dbReference type="GO" id="GO:0018826">
    <property type="term" value="F:methionine gamma-lyase activity"/>
    <property type="evidence" value="ECO:0007669"/>
    <property type="project" value="UniProtKB-EC"/>
</dbReference>
<dbReference type="InterPro" id="IPR000277">
    <property type="entry name" value="Cys/Met-Metab_PyrdxlP-dep_enz"/>
</dbReference>
<evidence type="ECO:0000256" key="3">
    <source>
        <dbReference type="ARBA" id="ARBA00047175"/>
    </source>
</evidence>
<dbReference type="InterPro" id="IPR015421">
    <property type="entry name" value="PyrdxlP-dep_Trfase_major"/>
</dbReference>
<sequence>MSGRPDAYTIVSHDAHDAKHYGAVHLPVYDSSLFTFRTVADMEREGNEPEGFVYSRGNNPTVRSLERALAELEGGEDARCFATGMGAISAAVLSSIRSGDHIVCVDQAYGPARRLIGEYLRRYDIEADFADGSDLAAIESALRPNTKLLYLESPTSLFFELQDLRACTAMARARGIRTVVDNTWASPVFQRPLELGADLVVHSLTKYASGHSDAMGGVVVGRAEAIRELSGSELVLLGSVMPPQTASLIHRGLRTLPLRMERHQAGAMAVAAYLESLPFVGRVRYPGLPSHPQHELARAQMSGFGGLLSFEAGRDREKLARFVDALTYFRIGFSWGGYESLASLQEGCAGMPRRKTHAVRLHVGLESPDVLIEDLAQAFRAAGFDERERDKDE</sequence>
<reference evidence="9 10" key="1">
    <citation type="submission" date="2020-08" db="EMBL/GenBank/DDBJ databases">
        <title>Cohnella phylogeny.</title>
        <authorList>
            <person name="Dunlap C."/>
        </authorList>
    </citation>
    <scope>NUCLEOTIDE SEQUENCE [LARGE SCALE GENOMIC DNA]</scope>
    <source>
        <strain evidence="9 10">DSM 25239</strain>
    </source>
</reference>
<protein>
    <recommendedName>
        <fullName evidence="3">homocysteine desulfhydrase</fullName>
        <ecNumber evidence="3">4.4.1.2</ecNumber>
    </recommendedName>
    <alternativeName>
        <fullName evidence="4">Homocysteine desulfhydrase</fullName>
    </alternativeName>
</protein>
<dbReference type="GO" id="GO:0008483">
    <property type="term" value="F:transaminase activity"/>
    <property type="evidence" value="ECO:0007669"/>
    <property type="project" value="UniProtKB-KW"/>
</dbReference>
<dbReference type="Gene3D" id="3.40.640.10">
    <property type="entry name" value="Type I PLP-dependent aspartate aminotransferase-like (Major domain)"/>
    <property type="match status" value="1"/>
</dbReference>